<proteinExistence type="predicted"/>
<protein>
    <submittedName>
        <fullName evidence="1">Uncharacterized protein</fullName>
    </submittedName>
</protein>
<accession>A0A4Y2HZC7</accession>
<reference evidence="1 2" key="1">
    <citation type="journal article" date="2019" name="Sci. Rep.">
        <title>Orb-weaving spider Araneus ventricosus genome elucidates the spidroin gene catalogue.</title>
        <authorList>
            <person name="Kono N."/>
            <person name="Nakamura H."/>
            <person name="Ohtoshi R."/>
            <person name="Moran D.A.P."/>
            <person name="Shinohara A."/>
            <person name="Yoshida Y."/>
            <person name="Fujiwara M."/>
            <person name="Mori M."/>
            <person name="Tomita M."/>
            <person name="Arakawa K."/>
        </authorList>
    </citation>
    <scope>NUCLEOTIDE SEQUENCE [LARGE SCALE GENOMIC DNA]</scope>
</reference>
<organism evidence="1 2">
    <name type="scientific">Araneus ventricosus</name>
    <name type="common">Orbweaver spider</name>
    <name type="synonym">Epeira ventricosa</name>
    <dbReference type="NCBI Taxonomy" id="182803"/>
    <lineage>
        <taxon>Eukaryota</taxon>
        <taxon>Metazoa</taxon>
        <taxon>Ecdysozoa</taxon>
        <taxon>Arthropoda</taxon>
        <taxon>Chelicerata</taxon>
        <taxon>Arachnida</taxon>
        <taxon>Araneae</taxon>
        <taxon>Araneomorphae</taxon>
        <taxon>Entelegynae</taxon>
        <taxon>Araneoidea</taxon>
        <taxon>Araneidae</taxon>
        <taxon>Araneus</taxon>
    </lineage>
</organism>
<gene>
    <name evidence="1" type="ORF">AVEN_270790_1</name>
</gene>
<name>A0A4Y2HZC7_ARAVE</name>
<keyword evidence="2" id="KW-1185">Reference proteome</keyword>
<sequence>MQSTLVRLGRLGRLADRFTALYRKYQTNSFTGPANTSNSPLAMRPSSATSRHSVSILQTTADVRKQEILYTTQRDAHLLSQFIDHWGKSALSSKLSRRSIDHLITFLATNEDLIKSQNITPSHTPA</sequence>
<dbReference type="EMBL" id="BGPR01002266">
    <property type="protein sequence ID" value="GBM70683.1"/>
    <property type="molecule type" value="Genomic_DNA"/>
</dbReference>
<evidence type="ECO:0000313" key="2">
    <source>
        <dbReference type="Proteomes" id="UP000499080"/>
    </source>
</evidence>
<comment type="caution">
    <text evidence="1">The sequence shown here is derived from an EMBL/GenBank/DDBJ whole genome shotgun (WGS) entry which is preliminary data.</text>
</comment>
<dbReference type="Proteomes" id="UP000499080">
    <property type="component" value="Unassembled WGS sequence"/>
</dbReference>
<dbReference type="AlphaFoldDB" id="A0A4Y2HZC7"/>
<evidence type="ECO:0000313" key="1">
    <source>
        <dbReference type="EMBL" id="GBM70683.1"/>
    </source>
</evidence>